<feature type="chain" id="PRO_5043478249" description="Small secreted protein" evidence="1">
    <location>
        <begin position="22"/>
        <end position="162"/>
    </location>
</feature>
<evidence type="ECO:0000256" key="1">
    <source>
        <dbReference type="SAM" id="SignalP"/>
    </source>
</evidence>
<sequence length="162" mass="17346">MAMQLSSLYLSFFAAFDVALATSLNITAIGAKDGKSRFECWELAAPFVSSSQDGIVGSQTTFLGDVSNITYNVIPSGFEPKVHSAPRNHTVMATPGESSVIFAADTPDVSTEGHGNYFPGITETIFLQIPTKDNAIPEHKVVREDGPCPANKYEALRGWSTG</sequence>
<evidence type="ECO:0000313" key="2">
    <source>
        <dbReference type="EMBL" id="KAK6952451.1"/>
    </source>
</evidence>
<proteinExistence type="predicted"/>
<organism evidence="2 3">
    <name type="scientific">Daldinia eschscholtzii</name>
    <dbReference type="NCBI Taxonomy" id="292717"/>
    <lineage>
        <taxon>Eukaryota</taxon>
        <taxon>Fungi</taxon>
        <taxon>Dikarya</taxon>
        <taxon>Ascomycota</taxon>
        <taxon>Pezizomycotina</taxon>
        <taxon>Sordariomycetes</taxon>
        <taxon>Xylariomycetidae</taxon>
        <taxon>Xylariales</taxon>
        <taxon>Hypoxylaceae</taxon>
        <taxon>Daldinia</taxon>
    </lineage>
</organism>
<dbReference type="Proteomes" id="UP001369815">
    <property type="component" value="Unassembled WGS sequence"/>
</dbReference>
<evidence type="ECO:0000313" key="3">
    <source>
        <dbReference type="Proteomes" id="UP001369815"/>
    </source>
</evidence>
<gene>
    <name evidence="2" type="ORF">Daesc_006988</name>
</gene>
<evidence type="ECO:0008006" key="4">
    <source>
        <dbReference type="Google" id="ProtNLM"/>
    </source>
</evidence>
<comment type="caution">
    <text evidence="2">The sequence shown here is derived from an EMBL/GenBank/DDBJ whole genome shotgun (WGS) entry which is preliminary data.</text>
</comment>
<keyword evidence="1" id="KW-0732">Signal</keyword>
<dbReference type="EMBL" id="JBANMG010000006">
    <property type="protein sequence ID" value="KAK6952451.1"/>
    <property type="molecule type" value="Genomic_DNA"/>
</dbReference>
<dbReference type="AlphaFoldDB" id="A0AAX6MJU2"/>
<reference evidence="2 3" key="1">
    <citation type="journal article" date="2024" name="Front Chem Biol">
        <title>Unveiling the potential of Daldinia eschscholtzii MFLUCC 19-0629 through bioactivity and bioinformatics studies for enhanced sustainable agriculture production.</title>
        <authorList>
            <person name="Brooks S."/>
            <person name="Weaver J.A."/>
            <person name="Klomchit A."/>
            <person name="Alharthi S.A."/>
            <person name="Onlamun T."/>
            <person name="Nurani R."/>
            <person name="Vong T.K."/>
            <person name="Alberti F."/>
            <person name="Greco C."/>
        </authorList>
    </citation>
    <scope>NUCLEOTIDE SEQUENCE [LARGE SCALE GENOMIC DNA]</scope>
    <source>
        <strain evidence="2">MFLUCC 19-0629</strain>
    </source>
</reference>
<accession>A0AAX6MJU2</accession>
<keyword evidence="3" id="KW-1185">Reference proteome</keyword>
<name>A0AAX6MJU2_9PEZI</name>
<feature type="signal peptide" evidence="1">
    <location>
        <begin position="1"/>
        <end position="21"/>
    </location>
</feature>
<protein>
    <recommendedName>
        <fullName evidence="4">Small secreted protein</fullName>
    </recommendedName>
</protein>